<protein>
    <recommendedName>
        <fullName evidence="5">Probable membrane transporter protein</fullName>
    </recommendedName>
</protein>
<organism evidence="6">
    <name type="scientific">Trichodesmium erythraeum (strain IMS101)</name>
    <dbReference type="NCBI Taxonomy" id="203124"/>
    <lineage>
        <taxon>Bacteria</taxon>
        <taxon>Bacillati</taxon>
        <taxon>Cyanobacteriota</taxon>
        <taxon>Cyanophyceae</taxon>
        <taxon>Oscillatoriophycideae</taxon>
        <taxon>Oscillatoriales</taxon>
        <taxon>Microcoleaceae</taxon>
        <taxon>Trichodesmium</taxon>
    </lineage>
</organism>
<dbReference type="KEGG" id="ter:Tery_0309"/>
<dbReference type="PANTHER" id="PTHR31154">
    <property type="entry name" value="MEMBRANE TRANSPORTER PROTEIN"/>
    <property type="match status" value="1"/>
</dbReference>
<dbReference type="RefSeq" id="WP_011610182.1">
    <property type="nucleotide sequence ID" value="NC_008312.1"/>
</dbReference>
<evidence type="ECO:0000256" key="1">
    <source>
        <dbReference type="ARBA" id="ARBA00004141"/>
    </source>
</evidence>
<feature type="transmembrane region" description="Helical" evidence="5">
    <location>
        <begin position="174"/>
        <end position="196"/>
    </location>
</feature>
<dbReference type="STRING" id="203124.Tery_0309"/>
<keyword evidence="2 5" id="KW-0812">Transmembrane</keyword>
<dbReference type="HOGENOM" id="CLU_059445_0_0_3"/>
<evidence type="ECO:0000256" key="3">
    <source>
        <dbReference type="ARBA" id="ARBA00022989"/>
    </source>
</evidence>
<keyword evidence="4 5" id="KW-0472">Membrane</keyword>
<keyword evidence="5" id="KW-1003">Cell membrane</keyword>
<comment type="subcellular location">
    <subcellularLocation>
        <location evidence="5">Cell membrane</location>
        <topology evidence="5">Multi-pass membrane protein</topology>
    </subcellularLocation>
    <subcellularLocation>
        <location evidence="1">Membrane</location>
        <topology evidence="1">Multi-pass membrane protein</topology>
    </subcellularLocation>
</comment>
<accession>Q119N8</accession>
<keyword evidence="3 5" id="KW-1133">Transmembrane helix</keyword>
<reference evidence="6" key="1">
    <citation type="submission" date="2006-06" db="EMBL/GenBank/DDBJ databases">
        <title>Complete sequence of Trichodesmium erythraeum IMS101.</title>
        <authorList>
            <consortium name="US DOE Joint Genome Institute"/>
            <person name="Copeland A."/>
            <person name="Lucas S."/>
            <person name="Lapidus A."/>
            <person name="Barry K."/>
            <person name="Detter J.C."/>
            <person name="Glavina del Rio T."/>
            <person name="Hammon N."/>
            <person name="Israni S."/>
            <person name="Dalin E."/>
            <person name="Tice H."/>
            <person name="Pitluck S."/>
            <person name="Kiss H."/>
            <person name="Munk A.C."/>
            <person name="Brettin T."/>
            <person name="Bruce D."/>
            <person name="Han C."/>
            <person name="Tapia R."/>
            <person name="Gilna P."/>
            <person name="Schmutz J."/>
            <person name="Larimer F."/>
            <person name="Land M."/>
            <person name="Hauser L."/>
            <person name="Kyrpides N."/>
            <person name="Kim E."/>
            <person name="Richardson P."/>
        </authorList>
    </citation>
    <scope>NUCLEOTIDE SEQUENCE [LARGE SCALE GENOMIC DNA]</scope>
    <source>
        <strain evidence="6">IMS101</strain>
    </source>
</reference>
<dbReference type="eggNOG" id="COG0730">
    <property type="taxonomic scope" value="Bacteria"/>
</dbReference>
<evidence type="ECO:0000313" key="6">
    <source>
        <dbReference type="EMBL" id="ABG49786.1"/>
    </source>
</evidence>
<comment type="similarity">
    <text evidence="5">Belongs to the 4-toluene sulfonate uptake permease (TSUP) (TC 2.A.102) family.</text>
</comment>
<name>Q119N8_TRIEI</name>
<evidence type="ECO:0000256" key="4">
    <source>
        <dbReference type="ARBA" id="ARBA00023136"/>
    </source>
</evidence>
<feature type="transmembrane region" description="Helical" evidence="5">
    <location>
        <begin position="202"/>
        <end position="224"/>
    </location>
</feature>
<dbReference type="InterPro" id="IPR002781">
    <property type="entry name" value="TM_pro_TauE-like"/>
</dbReference>
<feature type="transmembrane region" description="Helical" evidence="5">
    <location>
        <begin position="36"/>
        <end position="58"/>
    </location>
</feature>
<feature type="transmembrane region" description="Helical" evidence="5">
    <location>
        <begin position="64"/>
        <end position="84"/>
    </location>
</feature>
<evidence type="ECO:0000256" key="5">
    <source>
        <dbReference type="RuleBase" id="RU363041"/>
    </source>
</evidence>
<dbReference type="EMBL" id="CP000393">
    <property type="protein sequence ID" value="ABG49786.1"/>
    <property type="molecule type" value="Genomic_DNA"/>
</dbReference>
<feature type="transmembrane region" description="Helical" evidence="5">
    <location>
        <begin position="131"/>
        <end position="162"/>
    </location>
</feature>
<dbReference type="AlphaFoldDB" id="Q119N8"/>
<sequence>MVFGSAIAGGTSLGGGAVAFPVFTKILHIPPSDAKIFSLAIQSVGMTAAATTILLTGIKVELRVILWGSLGGFLGVFVGSAFLAPFVPPDVIKMSFTVMLTSFAITLLKLNQKPRELYQVMPVWRVKEQRIWLIVGFLGGVMSGLVGSGIDVFTFSVMVVLFGLCEKVATPTSVILMAVNAIAGFILQVFVFQDFIDPVRSYWFAAIPVVVVGAPLGAICCNLLPRETIANILIGLICIEVISSLLVINLTFIVIYSSLIALVVFSCLNYWMYRTKIFAQNQKEYYG</sequence>
<feature type="transmembrane region" description="Helical" evidence="5">
    <location>
        <begin position="254"/>
        <end position="273"/>
    </location>
</feature>
<feature type="transmembrane region" description="Helical" evidence="5">
    <location>
        <begin position="229"/>
        <end position="248"/>
    </location>
</feature>
<feature type="transmembrane region" description="Helical" evidence="5">
    <location>
        <begin position="6"/>
        <end position="24"/>
    </location>
</feature>
<gene>
    <name evidence="6" type="ordered locus">Tery_0309</name>
</gene>
<evidence type="ECO:0000256" key="2">
    <source>
        <dbReference type="ARBA" id="ARBA00022692"/>
    </source>
</evidence>
<dbReference type="GO" id="GO:0005886">
    <property type="term" value="C:plasma membrane"/>
    <property type="evidence" value="ECO:0007669"/>
    <property type="project" value="UniProtKB-SubCell"/>
</dbReference>
<dbReference type="Pfam" id="PF01925">
    <property type="entry name" value="TauE"/>
    <property type="match status" value="1"/>
</dbReference>
<dbReference type="PANTHER" id="PTHR31154:SF4">
    <property type="entry name" value="MEMBRANE TRANSPORTER PROTEIN"/>
    <property type="match status" value="1"/>
</dbReference>
<proteinExistence type="inferred from homology"/>